<keyword evidence="2" id="KW-1185">Reference proteome</keyword>
<dbReference type="AlphaFoldDB" id="M5U5Y7"/>
<reference evidence="1 2" key="1">
    <citation type="journal article" date="2013" name="Mar. Genomics">
        <title>Expression of sulfatases in Rhodopirellula baltica and the diversity of sulfatases in the genus Rhodopirellula.</title>
        <authorList>
            <person name="Wegner C.E."/>
            <person name="Richter-Heitmann T."/>
            <person name="Klindworth A."/>
            <person name="Klockow C."/>
            <person name="Richter M."/>
            <person name="Achstetter T."/>
            <person name="Glockner F.O."/>
            <person name="Harder J."/>
        </authorList>
    </citation>
    <scope>NUCLEOTIDE SEQUENCE [LARGE SCALE GENOMIC DNA]</scope>
    <source>
        <strain evidence="1 2">SM41</strain>
    </source>
</reference>
<dbReference type="PATRIC" id="fig|1263870.3.peg.5536"/>
<name>M5U5Y7_9BACT</name>
<proteinExistence type="predicted"/>
<dbReference type="Proteomes" id="UP000011885">
    <property type="component" value="Unassembled WGS sequence"/>
</dbReference>
<organism evidence="1 2">
    <name type="scientific">Rhodopirellula sallentina SM41</name>
    <dbReference type="NCBI Taxonomy" id="1263870"/>
    <lineage>
        <taxon>Bacteria</taxon>
        <taxon>Pseudomonadati</taxon>
        <taxon>Planctomycetota</taxon>
        <taxon>Planctomycetia</taxon>
        <taxon>Pirellulales</taxon>
        <taxon>Pirellulaceae</taxon>
        <taxon>Rhodopirellula</taxon>
    </lineage>
</organism>
<gene>
    <name evidence="1" type="ORF">RSSM_05234</name>
</gene>
<protein>
    <submittedName>
        <fullName evidence="1">Uncharacterized protein</fullName>
    </submittedName>
</protein>
<accession>M5U5Y7</accession>
<dbReference type="EMBL" id="ANOH01000364">
    <property type="protein sequence ID" value="EMI53261.1"/>
    <property type="molecule type" value="Genomic_DNA"/>
</dbReference>
<comment type="caution">
    <text evidence="1">The sequence shown here is derived from an EMBL/GenBank/DDBJ whole genome shotgun (WGS) entry which is preliminary data.</text>
</comment>
<evidence type="ECO:0000313" key="1">
    <source>
        <dbReference type="EMBL" id="EMI53261.1"/>
    </source>
</evidence>
<sequence length="43" mass="5082">MNRTDRFVTLFEQETHKAIKNVKVTRTPPAGQRLRARTITDRQ</sequence>
<evidence type="ECO:0000313" key="2">
    <source>
        <dbReference type="Proteomes" id="UP000011885"/>
    </source>
</evidence>